<evidence type="ECO:0000313" key="1">
    <source>
        <dbReference type="EMBL" id="KAF3519869.1"/>
    </source>
</evidence>
<dbReference type="Proteomes" id="UP000266723">
    <property type="component" value="Unassembled WGS sequence"/>
</dbReference>
<name>A0ABQ7B0Y5_BRACR</name>
<keyword evidence="2" id="KW-1185">Reference proteome</keyword>
<organism evidence="1 2">
    <name type="scientific">Brassica cretica</name>
    <name type="common">Mustard</name>
    <dbReference type="NCBI Taxonomy" id="69181"/>
    <lineage>
        <taxon>Eukaryota</taxon>
        <taxon>Viridiplantae</taxon>
        <taxon>Streptophyta</taxon>
        <taxon>Embryophyta</taxon>
        <taxon>Tracheophyta</taxon>
        <taxon>Spermatophyta</taxon>
        <taxon>Magnoliopsida</taxon>
        <taxon>eudicotyledons</taxon>
        <taxon>Gunneridae</taxon>
        <taxon>Pentapetalae</taxon>
        <taxon>rosids</taxon>
        <taxon>malvids</taxon>
        <taxon>Brassicales</taxon>
        <taxon>Brassicaceae</taxon>
        <taxon>Brassiceae</taxon>
        <taxon>Brassica</taxon>
    </lineage>
</organism>
<accession>A0ABQ7B0Y5</accession>
<comment type="caution">
    <text evidence="1">The sequence shown here is derived from an EMBL/GenBank/DDBJ whole genome shotgun (WGS) entry which is preliminary data.</text>
</comment>
<protein>
    <submittedName>
        <fullName evidence="1">Uncharacterized protein</fullName>
    </submittedName>
</protein>
<evidence type="ECO:0000313" key="2">
    <source>
        <dbReference type="Proteomes" id="UP000266723"/>
    </source>
</evidence>
<gene>
    <name evidence="1" type="ORF">DY000_02060981</name>
</gene>
<sequence length="142" mass="15308">MLASLLQSGGDSSIKSKLEGFGGDPRVVVTSSINPRIVGGRLFLNATPETHAGEVLFNGKCLMIPMLLHPPSVTGIKMERGRCYVSCFMYTRKLQRTVISFTSVSRNNTKAIGWSGPGVNPEESQPLPFIQGDIQGSTRPKG</sequence>
<reference evidence="1 2" key="1">
    <citation type="journal article" date="2020" name="BMC Genomics">
        <title>Intraspecific diversification of the crop wild relative Brassica cretica Lam. using demographic model selection.</title>
        <authorList>
            <person name="Kioukis A."/>
            <person name="Michalopoulou V.A."/>
            <person name="Briers L."/>
            <person name="Pirintsos S."/>
            <person name="Studholme D.J."/>
            <person name="Pavlidis P."/>
            <person name="Sarris P.F."/>
        </authorList>
    </citation>
    <scope>NUCLEOTIDE SEQUENCE [LARGE SCALE GENOMIC DNA]</scope>
    <source>
        <strain evidence="2">cv. PFS-1207/04</strain>
    </source>
</reference>
<dbReference type="EMBL" id="QGKV02001556">
    <property type="protein sequence ID" value="KAF3519869.1"/>
    <property type="molecule type" value="Genomic_DNA"/>
</dbReference>
<proteinExistence type="predicted"/>